<feature type="compositionally biased region" description="Basic and acidic residues" evidence="1">
    <location>
        <begin position="51"/>
        <end position="83"/>
    </location>
</feature>
<sequence>MADIPRPTSGPRRQPSRLQRRAPPPASLQINPVADWNVAIPLLSPLVSPDRPADSKPRDDPRLHHQKLQKPDLPRHQSSEAEKSSSSSSSSAAVFKKWQHPAAPFCYEPAPLVRPFVPV</sequence>
<dbReference type="PANTHER" id="PTHR33912">
    <property type="entry name" value="OS01G0939400 PROTEIN"/>
    <property type="match status" value="1"/>
</dbReference>
<feature type="region of interest" description="Disordered" evidence="1">
    <location>
        <begin position="45"/>
        <end position="94"/>
    </location>
</feature>
<dbReference type="Gramene" id="PRQ36422">
    <property type="protein sequence ID" value="PRQ36422"/>
    <property type="gene ID" value="RchiOBHm_Chr4g0391391"/>
</dbReference>
<dbReference type="PANTHER" id="PTHR33912:SF2">
    <property type="entry name" value="PUTATIVE-RELATED"/>
    <property type="match status" value="1"/>
</dbReference>
<feature type="compositionally biased region" description="Low complexity" evidence="1">
    <location>
        <begin position="84"/>
        <end position="93"/>
    </location>
</feature>
<reference evidence="2 3" key="1">
    <citation type="journal article" date="2018" name="Nat. Genet.">
        <title>The Rosa genome provides new insights in the design of modern roses.</title>
        <authorList>
            <person name="Bendahmane M."/>
        </authorList>
    </citation>
    <scope>NUCLEOTIDE SEQUENCE [LARGE SCALE GENOMIC DNA]</scope>
    <source>
        <strain evidence="3">cv. Old Blush</strain>
    </source>
</reference>
<comment type="caution">
    <text evidence="2">The sequence shown here is derived from an EMBL/GenBank/DDBJ whole genome shotgun (WGS) entry which is preliminary data.</text>
</comment>
<name>A0A2P6QQG4_ROSCH</name>
<dbReference type="Proteomes" id="UP000238479">
    <property type="component" value="Chromosome 4"/>
</dbReference>
<evidence type="ECO:0000313" key="2">
    <source>
        <dbReference type="EMBL" id="PRQ36422.1"/>
    </source>
</evidence>
<protein>
    <submittedName>
        <fullName evidence="2">Uncharacterized protein</fullName>
    </submittedName>
</protein>
<organism evidence="2 3">
    <name type="scientific">Rosa chinensis</name>
    <name type="common">China rose</name>
    <dbReference type="NCBI Taxonomy" id="74649"/>
    <lineage>
        <taxon>Eukaryota</taxon>
        <taxon>Viridiplantae</taxon>
        <taxon>Streptophyta</taxon>
        <taxon>Embryophyta</taxon>
        <taxon>Tracheophyta</taxon>
        <taxon>Spermatophyta</taxon>
        <taxon>Magnoliopsida</taxon>
        <taxon>eudicotyledons</taxon>
        <taxon>Gunneridae</taxon>
        <taxon>Pentapetalae</taxon>
        <taxon>rosids</taxon>
        <taxon>fabids</taxon>
        <taxon>Rosales</taxon>
        <taxon>Rosaceae</taxon>
        <taxon>Rosoideae</taxon>
        <taxon>Rosoideae incertae sedis</taxon>
        <taxon>Rosa</taxon>
    </lineage>
</organism>
<dbReference type="OMA" id="KEMPRHH"/>
<gene>
    <name evidence="2" type="ORF">RchiOBHm_Chr4g0391391</name>
</gene>
<feature type="region of interest" description="Disordered" evidence="1">
    <location>
        <begin position="1"/>
        <end position="30"/>
    </location>
</feature>
<dbReference type="InterPro" id="IPR040381">
    <property type="entry name" value="At4g14450-like"/>
</dbReference>
<dbReference type="GO" id="GO:0005634">
    <property type="term" value="C:nucleus"/>
    <property type="evidence" value="ECO:0007669"/>
    <property type="project" value="TreeGrafter"/>
</dbReference>
<evidence type="ECO:0000256" key="1">
    <source>
        <dbReference type="SAM" id="MobiDB-lite"/>
    </source>
</evidence>
<dbReference type="AlphaFoldDB" id="A0A2P6QQG4"/>
<dbReference type="EMBL" id="PDCK01000042">
    <property type="protein sequence ID" value="PRQ36422.1"/>
    <property type="molecule type" value="Genomic_DNA"/>
</dbReference>
<keyword evidence="3" id="KW-1185">Reference proteome</keyword>
<accession>A0A2P6QQG4</accession>
<proteinExistence type="predicted"/>
<dbReference type="GO" id="GO:0005737">
    <property type="term" value="C:cytoplasm"/>
    <property type="evidence" value="ECO:0007669"/>
    <property type="project" value="TreeGrafter"/>
</dbReference>
<evidence type="ECO:0000313" key="3">
    <source>
        <dbReference type="Proteomes" id="UP000238479"/>
    </source>
</evidence>